<proteinExistence type="predicted"/>
<comment type="caution">
    <text evidence="1">The sequence shown here is derived from an EMBL/GenBank/DDBJ whole genome shotgun (WGS) entry which is preliminary data.</text>
</comment>
<dbReference type="AlphaFoldDB" id="A0A5C6B9A7"/>
<dbReference type="Proteomes" id="UP000320176">
    <property type="component" value="Unassembled WGS sequence"/>
</dbReference>
<dbReference type="PROSITE" id="PS00018">
    <property type="entry name" value="EF_HAND_1"/>
    <property type="match status" value="1"/>
</dbReference>
<evidence type="ECO:0008006" key="3">
    <source>
        <dbReference type="Google" id="ProtNLM"/>
    </source>
</evidence>
<protein>
    <recommendedName>
        <fullName evidence="3">EF-hand domain-containing protein</fullName>
    </recommendedName>
</protein>
<evidence type="ECO:0000313" key="1">
    <source>
        <dbReference type="EMBL" id="TWU08222.1"/>
    </source>
</evidence>
<reference evidence="1 2" key="1">
    <citation type="submission" date="2019-02" db="EMBL/GenBank/DDBJ databases">
        <title>Deep-cultivation of Planctomycetes and their phenomic and genomic characterization uncovers novel biology.</title>
        <authorList>
            <person name="Wiegand S."/>
            <person name="Jogler M."/>
            <person name="Boedeker C."/>
            <person name="Pinto D."/>
            <person name="Vollmers J."/>
            <person name="Rivas-Marin E."/>
            <person name="Kohn T."/>
            <person name="Peeters S.H."/>
            <person name="Heuer A."/>
            <person name="Rast P."/>
            <person name="Oberbeckmann S."/>
            <person name="Bunk B."/>
            <person name="Jeske O."/>
            <person name="Meyerdierks A."/>
            <person name="Storesund J.E."/>
            <person name="Kallscheuer N."/>
            <person name="Luecker S."/>
            <person name="Lage O.M."/>
            <person name="Pohl T."/>
            <person name="Merkel B.J."/>
            <person name="Hornburger P."/>
            <person name="Mueller R.-W."/>
            <person name="Bruemmer F."/>
            <person name="Labrenz M."/>
            <person name="Spormann A.M."/>
            <person name="Op Den Camp H."/>
            <person name="Overmann J."/>
            <person name="Amann R."/>
            <person name="Jetten M.S.M."/>
            <person name="Mascher T."/>
            <person name="Medema M.H."/>
            <person name="Devos D.P."/>
            <person name="Kaster A.-K."/>
            <person name="Ovreas L."/>
            <person name="Rohde M."/>
            <person name="Galperin M.Y."/>
            <person name="Jogler C."/>
        </authorList>
    </citation>
    <scope>NUCLEOTIDE SEQUENCE [LARGE SCALE GENOMIC DNA]</scope>
    <source>
        <strain evidence="1 2">Pla52n</strain>
    </source>
</reference>
<evidence type="ECO:0000313" key="2">
    <source>
        <dbReference type="Proteomes" id="UP000320176"/>
    </source>
</evidence>
<keyword evidence="2" id="KW-1185">Reference proteome</keyword>
<name>A0A5C6B9A7_9BACT</name>
<dbReference type="InterPro" id="IPR018247">
    <property type="entry name" value="EF_Hand_1_Ca_BS"/>
</dbReference>
<dbReference type="EMBL" id="SJPN01000001">
    <property type="protein sequence ID" value="TWU08222.1"/>
    <property type="molecule type" value="Genomic_DNA"/>
</dbReference>
<accession>A0A5C6B9A7</accession>
<sequence length="689" mass="77387">MKTPSIHKLCPTLAFRFLRQFHGHSPLRFPVFLGMVSILLTPRLGEALMQQPTLKILGHFDNAPTIQGGQVIDELILVHDQTDHELLLQIRLNGARHFAKTIRIRDVQGPVKNEDVWVGDYSGLGQNQIVIRDQKTQVIVFPDFGSQAEDVRVERIQIDPSDDFPAPNQSHDFPSRFTQRMLDEGPSFHHIQFLSKYLAYTEIDSRGRHRSSKSSIPQLDSHQLDVLIQAVIQALEFKDTAPLQRILILAEFDRIVSLVPPIAPSNKDTLRDGQAKLSKLRDKVLQREDPTLHAIHKSLQSDSDSENLITDDEFAAVLAAAESDPVTGREYIYMFANYTAQYRADPFRTVEGKQKDQMMRAEMRAAELIQDGKLDANVPQVLESARDPRSDHSPVVSRDPWDYLDGKCGHTALAMIRLAIQGTNGEQSAPASTVSPRAITDVADRSLGWAQDMELTVTGEIFDLANVARIASQFHHLDGVIHQDILNEAHATYTSTYRFSDGQNANAYRAVKHRLNEALAKGNPVMLAFDADAKGNPMRVLGMRSHFAIAVHHFQVDEDSYYILKHGWGEQYYESMIHPDLQYDPQLNGYHVVCESELIPSMLGLTADAYYRPKRGTLLTGKSIPKHQQLKPAITRPFAPVNDGDLSAGADQSRIRGLVEFRKMRSPTHGVALEQFDLPDLTDSQQKSN</sequence>
<dbReference type="RefSeq" id="WP_146518304.1">
    <property type="nucleotide sequence ID" value="NZ_CP151726.1"/>
</dbReference>
<organism evidence="1 2">
    <name type="scientific">Stieleria varia</name>
    <dbReference type="NCBI Taxonomy" id="2528005"/>
    <lineage>
        <taxon>Bacteria</taxon>
        <taxon>Pseudomonadati</taxon>
        <taxon>Planctomycetota</taxon>
        <taxon>Planctomycetia</taxon>
        <taxon>Pirellulales</taxon>
        <taxon>Pirellulaceae</taxon>
        <taxon>Stieleria</taxon>
    </lineage>
</organism>
<gene>
    <name evidence="1" type="ORF">Pla52n_08040</name>
</gene>